<feature type="compositionally biased region" description="Basic and acidic residues" evidence="2">
    <location>
        <begin position="362"/>
        <end position="378"/>
    </location>
</feature>
<feature type="coiled-coil region" evidence="1">
    <location>
        <begin position="160"/>
        <end position="206"/>
    </location>
</feature>
<feature type="coiled-coil region" evidence="1">
    <location>
        <begin position="294"/>
        <end position="342"/>
    </location>
</feature>
<feature type="compositionally biased region" description="Low complexity" evidence="2">
    <location>
        <begin position="581"/>
        <end position="594"/>
    </location>
</feature>
<keyword evidence="4" id="KW-1185">Reference proteome</keyword>
<keyword evidence="1" id="KW-0175">Coiled coil</keyword>
<feature type="compositionally biased region" description="Basic and acidic residues" evidence="2">
    <location>
        <begin position="597"/>
        <end position="607"/>
    </location>
</feature>
<feature type="compositionally biased region" description="Acidic residues" evidence="2">
    <location>
        <begin position="608"/>
        <end position="634"/>
    </location>
</feature>
<feature type="compositionally biased region" description="Polar residues" evidence="2">
    <location>
        <begin position="635"/>
        <end position="644"/>
    </location>
</feature>
<evidence type="ECO:0000313" key="3">
    <source>
        <dbReference type="EMBL" id="TMW60573.1"/>
    </source>
</evidence>
<gene>
    <name evidence="3" type="ORF">Poli38472_000615</name>
</gene>
<protein>
    <submittedName>
        <fullName evidence="3">Uncharacterized protein</fullName>
    </submittedName>
</protein>
<dbReference type="EMBL" id="SPLM01000108">
    <property type="protein sequence ID" value="TMW60573.1"/>
    <property type="molecule type" value="Genomic_DNA"/>
</dbReference>
<reference evidence="3" key="1">
    <citation type="submission" date="2019-03" db="EMBL/GenBank/DDBJ databases">
        <title>Long read genome sequence of the mycoparasitic Pythium oligandrum ATCC 38472 isolated from sugarbeet rhizosphere.</title>
        <authorList>
            <person name="Gaulin E."/>
        </authorList>
    </citation>
    <scope>NUCLEOTIDE SEQUENCE</scope>
    <source>
        <strain evidence="3">ATCC 38472_TT</strain>
    </source>
</reference>
<feature type="region of interest" description="Disordered" evidence="2">
    <location>
        <begin position="545"/>
        <end position="644"/>
    </location>
</feature>
<feature type="region of interest" description="Disordered" evidence="2">
    <location>
        <begin position="492"/>
        <end position="527"/>
    </location>
</feature>
<dbReference type="Proteomes" id="UP000794436">
    <property type="component" value="Unassembled WGS sequence"/>
</dbReference>
<sequence>MGCENAAHFVTCSKGSVMMIWRDDEKNELQQLQKKLEYARELDEQIEVRKAREREEQEQQLQWERRYLASGSSPSKWWTEARETATPGGNGAGVAAAIHGDRFVMDKSALPYANPAIEHGEHGPSSSVSASSAGFSRFRVTDDEETRTRLREKAQQMEWKRVLDEQVREKERRQRQEAEERRRQEMEEVQEEMRMLRDQQLRAQRKYGFPTGFPSVETASYAPQNYLAIPSPPAPSKPEEVEVNEPPTPVYERNYSAMPPPAPTTLRANDTIDYNFRRSMGLMDPPESSRNHIVDEYRLLLLEIRREREELRREREEVRQEKEELRMERALLQLENEKMSTLLESQRRMNEQQLELQVKQPPQRDVDVQPQPEVERYQRRPSTAQYRPPTPEVINDYLEQPLQVHVNNRLHNRLANLTIGRRSASPPAIERRASPMSIAEFAPLGMRTGTPNLVTSPRLHRLARYRPQYDENPLEQSLIGESEFVGVNMPVNGIPALSPDRIPSRPRGTTSPSMRNDGYRQREDLRSSRVIKSRGFYDFGLEEAHPPAQEDSEDGTFADHHSPLRTPASPSQRRRQRTTEPVSQVAAPVASSPPRATWRDHFEHSDHEEEEEYDDNGEYDDEEYEDEYDEEDTQDTPSELSRSLFQVHVLVNERS</sequence>
<feature type="coiled-coil region" evidence="1">
    <location>
        <begin position="22"/>
        <end position="59"/>
    </location>
</feature>
<proteinExistence type="predicted"/>
<evidence type="ECO:0000256" key="2">
    <source>
        <dbReference type="SAM" id="MobiDB-lite"/>
    </source>
</evidence>
<accession>A0A8K1CCN2</accession>
<evidence type="ECO:0000256" key="1">
    <source>
        <dbReference type="SAM" id="Coils"/>
    </source>
</evidence>
<dbReference type="AlphaFoldDB" id="A0A8K1CCN2"/>
<organism evidence="3 4">
    <name type="scientific">Pythium oligandrum</name>
    <name type="common">Mycoparasitic fungus</name>
    <dbReference type="NCBI Taxonomy" id="41045"/>
    <lineage>
        <taxon>Eukaryota</taxon>
        <taxon>Sar</taxon>
        <taxon>Stramenopiles</taxon>
        <taxon>Oomycota</taxon>
        <taxon>Peronosporomycetes</taxon>
        <taxon>Pythiales</taxon>
        <taxon>Pythiaceae</taxon>
        <taxon>Pythium</taxon>
    </lineage>
</organism>
<name>A0A8K1CCN2_PYTOL</name>
<feature type="compositionally biased region" description="Basic and acidic residues" evidence="2">
    <location>
        <begin position="517"/>
        <end position="527"/>
    </location>
</feature>
<evidence type="ECO:0000313" key="4">
    <source>
        <dbReference type="Proteomes" id="UP000794436"/>
    </source>
</evidence>
<feature type="region of interest" description="Disordered" evidence="2">
    <location>
        <begin position="348"/>
        <end position="389"/>
    </location>
</feature>
<comment type="caution">
    <text evidence="3">The sequence shown here is derived from an EMBL/GenBank/DDBJ whole genome shotgun (WGS) entry which is preliminary data.</text>
</comment>
<dbReference type="OrthoDB" id="166702at2759"/>